<dbReference type="GO" id="GO:0006310">
    <property type="term" value="P:DNA recombination"/>
    <property type="evidence" value="ECO:0007669"/>
    <property type="project" value="UniProtKB-KW"/>
</dbReference>
<evidence type="ECO:0000256" key="5">
    <source>
        <dbReference type="ARBA" id="ARBA00022908"/>
    </source>
</evidence>
<evidence type="ECO:0000256" key="9">
    <source>
        <dbReference type="PROSITE-ProRule" id="PRU01248"/>
    </source>
</evidence>
<dbReference type="InterPro" id="IPR013762">
    <property type="entry name" value="Integrase-like_cat_sf"/>
</dbReference>
<dbReference type="InterPro" id="IPR044068">
    <property type="entry name" value="CB"/>
</dbReference>
<evidence type="ECO:0000256" key="6">
    <source>
        <dbReference type="ARBA" id="ARBA00023125"/>
    </source>
</evidence>
<evidence type="ECO:0000256" key="3">
    <source>
        <dbReference type="ARBA" id="ARBA00022618"/>
    </source>
</evidence>
<evidence type="ECO:0000313" key="13">
    <source>
        <dbReference type="Proteomes" id="UP000309676"/>
    </source>
</evidence>
<dbReference type="PANTHER" id="PTHR30349">
    <property type="entry name" value="PHAGE INTEGRASE-RELATED"/>
    <property type="match status" value="1"/>
</dbReference>
<reference evidence="12 13" key="1">
    <citation type="submission" date="2019-05" db="EMBL/GenBank/DDBJ databases">
        <authorList>
            <person name="Narsing Rao M.P."/>
            <person name="Li W.J."/>
        </authorList>
    </citation>
    <scope>NUCLEOTIDE SEQUENCE [LARGE SCALE GENOMIC DNA]</scope>
    <source>
        <strain evidence="12 13">SYSU_K30003</strain>
    </source>
</reference>
<evidence type="ECO:0000256" key="2">
    <source>
        <dbReference type="ARBA" id="ARBA00022490"/>
    </source>
</evidence>
<evidence type="ECO:0000259" key="11">
    <source>
        <dbReference type="PROSITE" id="PS51900"/>
    </source>
</evidence>
<keyword evidence="4" id="KW-0159">Chromosome partition</keyword>
<keyword evidence="8" id="KW-0131">Cell cycle</keyword>
<evidence type="ECO:0000256" key="1">
    <source>
        <dbReference type="ARBA" id="ARBA00004496"/>
    </source>
</evidence>
<comment type="subcellular location">
    <subcellularLocation>
        <location evidence="1">Cytoplasm</location>
    </subcellularLocation>
</comment>
<dbReference type="Gene3D" id="1.10.443.10">
    <property type="entry name" value="Intergrase catalytic core"/>
    <property type="match status" value="1"/>
</dbReference>
<keyword evidence="3" id="KW-0132">Cell division</keyword>
<dbReference type="RefSeq" id="WP_138193796.1">
    <property type="nucleotide sequence ID" value="NZ_VCIW01000004.1"/>
</dbReference>
<evidence type="ECO:0000256" key="4">
    <source>
        <dbReference type="ARBA" id="ARBA00022829"/>
    </source>
</evidence>
<dbReference type="SUPFAM" id="SSF56349">
    <property type="entry name" value="DNA breaking-rejoining enzymes"/>
    <property type="match status" value="1"/>
</dbReference>
<dbReference type="GO" id="GO:0005737">
    <property type="term" value="C:cytoplasm"/>
    <property type="evidence" value="ECO:0007669"/>
    <property type="project" value="UniProtKB-SubCell"/>
</dbReference>
<dbReference type="InterPro" id="IPR011010">
    <property type="entry name" value="DNA_brk_join_enz"/>
</dbReference>
<feature type="domain" description="Core-binding (CB)" evidence="11">
    <location>
        <begin position="16"/>
        <end position="108"/>
    </location>
</feature>
<dbReference type="InterPro" id="IPR050090">
    <property type="entry name" value="Tyrosine_recombinase_XerCD"/>
</dbReference>
<dbReference type="Pfam" id="PF00589">
    <property type="entry name" value="Phage_integrase"/>
    <property type="match status" value="1"/>
</dbReference>
<dbReference type="CDD" id="cd00397">
    <property type="entry name" value="DNA_BRE_C"/>
    <property type="match status" value="1"/>
</dbReference>
<dbReference type="OrthoDB" id="283809at2"/>
<dbReference type="PROSITE" id="PS51898">
    <property type="entry name" value="TYR_RECOMBINASE"/>
    <property type="match status" value="1"/>
</dbReference>
<dbReference type="EMBL" id="VCIW01000004">
    <property type="protein sequence ID" value="TLS52805.1"/>
    <property type="molecule type" value="Genomic_DNA"/>
</dbReference>
<keyword evidence="13" id="KW-1185">Reference proteome</keyword>
<keyword evidence="6 9" id="KW-0238">DNA-binding</keyword>
<gene>
    <name evidence="12" type="ORF">FE782_09290</name>
</gene>
<dbReference type="GO" id="GO:0051301">
    <property type="term" value="P:cell division"/>
    <property type="evidence" value="ECO:0007669"/>
    <property type="project" value="UniProtKB-KW"/>
</dbReference>
<keyword evidence="2" id="KW-0963">Cytoplasm</keyword>
<evidence type="ECO:0008006" key="14">
    <source>
        <dbReference type="Google" id="ProtNLM"/>
    </source>
</evidence>
<proteinExistence type="predicted"/>
<evidence type="ECO:0000313" key="12">
    <source>
        <dbReference type="EMBL" id="TLS52805.1"/>
    </source>
</evidence>
<dbReference type="AlphaFoldDB" id="A0A5R9GLS7"/>
<dbReference type="GO" id="GO:0015074">
    <property type="term" value="P:DNA integration"/>
    <property type="evidence" value="ECO:0007669"/>
    <property type="project" value="UniProtKB-KW"/>
</dbReference>
<sequence>MNYNENDEKHLQAAIRAFPVFIRRYFEDNMQLAVSTKISYAEDFKYFFVWLVNSKIYKNKDVSDISMDDINNLEESHLQSYLYHLHLEKKKTLHRKIYALRSLLKYLLFTQGEDGGYLLKNNGLIKVLSIQKGRSTVRNKEQTIKIHSEMSDFVGYIYSGYVPKDMRDARFYEKNRLRDAAVVSLISDSGIRASEIIKLNIDDIQVNTNIVTVWRSSDRGEMRQVGLIYGEIAQKYIKEYLGSLRVKLDKKAPLFTSNSNYVSGKRLSRRTIANIITKYANAYGEHFTANKIRQGFVLSYLKKNTLSISEQQLGLAVTDLIGKYKIMVE</sequence>
<keyword evidence="7" id="KW-0233">DNA recombination</keyword>
<name>A0A5R9GLS7_9BACL</name>
<feature type="domain" description="Tyr recombinase" evidence="10">
    <location>
        <begin position="152"/>
        <end position="329"/>
    </location>
</feature>
<dbReference type="InterPro" id="IPR002104">
    <property type="entry name" value="Integrase_catalytic"/>
</dbReference>
<keyword evidence="5" id="KW-0229">DNA integration</keyword>
<evidence type="ECO:0000259" key="10">
    <source>
        <dbReference type="PROSITE" id="PS51898"/>
    </source>
</evidence>
<dbReference type="InterPro" id="IPR010998">
    <property type="entry name" value="Integrase_recombinase_N"/>
</dbReference>
<accession>A0A5R9GLS7</accession>
<organism evidence="12 13">
    <name type="scientific">Paenibacillus antri</name>
    <dbReference type="NCBI Taxonomy" id="2582848"/>
    <lineage>
        <taxon>Bacteria</taxon>
        <taxon>Bacillati</taxon>
        <taxon>Bacillota</taxon>
        <taxon>Bacilli</taxon>
        <taxon>Bacillales</taxon>
        <taxon>Paenibacillaceae</taxon>
        <taxon>Paenibacillus</taxon>
    </lineage>
</organism>
<dbReference type="GO" id="GO:0003677">
    <property type="term" value="F:DNA binding"/>
    <property type="evidence" value="ECO:0007669"/>
    <property type="project" value="UniProtKB-UniRule"/>
</dbReference>
<dbReference type="Gene3D" id="1.10.150.130">
    <property type="match status" value="1"/>
</dbReference>
<evidence type="ECO:0000256" key="8">
    <source>
        <dbReference type="ARBA" id="ARBA00023306"/>
    </source>
</evidence>
<dbReference type="GO" id="GO:0007059">
    <property type="term" value="P:chromosome segregation"/>
    <property type="evidence" value="ECO:0007669"/>
    <property type="project" value="UniProtKB-KW"/>
</dbReference>
<dbReference type="PANTHER" id="PTHR30349:SF77">
    <property type="entry name" value="TYROSINE RECOMBINASE XERC"/>
    <property type="match status" value="1"/>
</dbReference>
<evidence type="ECO:0000256" key="7">
    <source>
        <dbReference type="ARBA" id="ARBA00023172"/>
    </source>
</evidence>
<protein>
    <recommendedName>
        <fullName evidence="14">Integrase</fullName>
    </recommendedName>
</protein>
<comment type="caution">
    <text evidence="12">The sequence shown here is derived from an EMBL/GenBank/DDBJ whole genome shotgun (WGS) entry which is preliminary data.</text>
</comment>
<dbReference type="Proteomes" id="UP000309676">
    <property type="component" value="Unassembled WGS sequence"/>
</dbReference>
<dbReference type="PROSITE" id="PS51900">
    <property type="entry name" value="CB"/>
    <property type="match status" value="1"/>
</dbReference>